<comment type="caution">
    <text evidence="7">The sequence shown here is derived from an EMBL/GenBank/DDBJ whole genome shotgun (WGS) entry which is preliminary data.</text>
</comment>
<sequence length="201" mass="22127">MKKVSLLASILLLSGCSINIIDMTEKPTEQIYDLSDPEGDGIITARDNCLDTISGAAVGNDGCGTDIVEKIRVKLLVNFDNNSSIVDAKYYPEIEKLAGLMKEYKSVNVSIEGHTSIVGTAEHNKELSLNRAKAVKSILVRQYGIDDSRVNAKGFGFDQLLFEGNDDNVNAQNRRIVAEIVGGKEIVDMKWNIYSVDQREQ</sequence>
<feature type="chain" id="PRO_5045058912" evidence="5">
    <location>
        <begin position="20"/>
        <end position="201"/>
    </location>
</feature>
<accession>A0ABU9HGG4</accession>
<dbReference type="PANTHER" id="PTHR30329:SF21">
    <property type="entry name" value="LIPOPROTEIN YIAD-RELATED"/>
    <property type="match status" value="1"/>
</dbReference>
<evidence type="ECO:0000256" key="5">
    <source>
        <dbReference type="SAM" id="SignalP"/>
    </source>
</evidence>
<dbReference type="PROSITE" id="PS51123">
    <property type="entry name" value="OMPA_2"/>
    <property type="match status" value="1"/>
</dbReference>
<evidence type="ECO:0000313" key="8">
    <source>
        <dbReference type="Proteomes" id="UP001366060"/>
    </source>
</evidence>
<name>A0ABU9HGG4_9GAMM</name>
<keyword evidence="2 4" id="KW-0472">Membrane</keyword>
<gene>
    <name evidence="7" type="ORF">V6255_16145</name>
</gene>
<dbReference type="PROSITE" id="PS51257">
    <property type="entry name" value="PROKAR_LIPOPROTEIN"/>
    <property type="match status" value="1"/>
</dbReference>
<evidence type="ECO:0000256" key="2">
    <source>
        <dbReference type="ARBA" id="ARBA00023136"/>
    </source>
</evidence>
<dbReference type="SUPFAM" id="SSF103088">
    <property type="entry name" value="OmpA-like"/>
    <property type="match status" value="1"/>
</dbReference>
<evidence type="ECO:0000256" key="1">
    <source>
        <dbReference type="ARBA" id="ARBA00004442"/>
    </source>
</evidence>
<dbReference type="Pfam" id="PF00691">
    <property type="entry name" value="OmpA"/>
    <property type="match status" value="1"/>
</dbReference>
<comment type="subcellular location">
    <subcellularLocation>
        <location evidence="1">Cell outer membrane</location>
    </subcellularLocation>
</comment>
<dbReference type="InterPro" id="IPR006665">
    <property type="entry name" value="OmpA-like"/>
</dbReference>
<dbReference type="InterPro" id="IPR006664">
    <property type="entry name" value="OMP_bac"/>
</dbReference>
<keyword evidence="8" id="KW-1185">Reference proteome</keyword>
<feature type="domain" description="OmpA-like" evidence="6">
    <location>
        <begin position="66"/>
        <end position="184"/>
    </location>
</feature>
<dbReference type="CDD" id="cd07185">
    <property type="entry name" value="OmpA_C-like"/>
    <property type="match status" value="1"/>
</dbReference>
<keyword evidence="3" id="KW-0998">Cell outer membrane</keyword>
<evidence type="ECO:0000256" key="3">
    <source>
        <dbReference type="ARBA" id="ARBA00023237"/>
    </source>
</evidence>
<feature type="signal peptide" evidence="5">
    <location>
        <begin position="1"/>
        <end position="19"/>
    </location>
</feature>
<reference evidence="7 8" key="1">
    <citation type="submission" date="2024-02" db="EMBL/GenBank/DDBJ databases">
        <title>Bacteria isolated from the canopy kelp, Nereocystis luetkeana.</title>
        <authorList>
            <person name="Pfister C.A."/>
            <person name="Younker I.T."/>
            <person name="Light S.H."/>
        </authorList>
    </citation>
    <scope>NUCLEOTIDE SEQUENCE [LARGE SCALE GENOMIC DNA]</scope>
    <source>
        <strain evidence="7 8">TI.2.07</strain>
    </source>
</reference>
<evidence type="ECO:0000256" key="4">
    <source>
        <dbReference type="PROSITE-ProRule" id="PRU00473"/>
    </source>
</evidence>
<dbReference type="Gene3D" id="3.30.1330.60">
    <property type="entry name" value="OmpA-like domain"/>
    <property type="match status" value="1"/>
</dbReference>
<evidence type="ECO:0000259" key="6">
    <source>
        <dbReference type="PROSITE" id="PS51123"/>
    </source>
</evidence>
<dbReference type="InterPro" id="IPR050330">
    <property type="entry name" value="Bact_OuterMem_StrucFunc"/>
</dbReference>
<protein>
    <submittedName>
        <fullName evidence="7">OmpA family protein</fullName>
    </submittedName>
</protein>
<dbReference type="InterPro" id="IPR036737">
    <property type="entry name" value="OmpA-like_sf"/>
</dbReference>
<dbReference type="PANTHER" id="PTHR30329">
    <property type="entry name" value="STATOR ELEMENT OF FLAGELLAR MOTOR COMPLEX"/>
    <property type="match status" value="1"/>
</dbReference>
<evidence type="ECO:0000313" key="7">
    <source>
        <dbReference type="EMBL" id="MEL0660667.1"/>
    </source>
</evidence>
<dbReference type="EMBL" id="JBAKBA010000051">
    <property type="protein sequence ID" value="MEL0660667.1"/>
    <property type="molecule type" value="Genomic_DNA"/>
</dbReference>
<organism evidence="7 8">
    <name type="scientific">Psychromonas arctica</name>
    <dbReference type="NCBI Taxonomy" id="168275"/>
    <lineage>
        <taxon>Bacteria</taxon>
        <taxon>Pseudomonadati</taxon>
        <taxon>Pseudomonadota</taxon>
        <taxon>Gammaproteobacteria</taxon>
        <taxon>Alteromonadales</taxon>
        <taxon>Psychromonadaceae</taxon>
        <taxon>Psychromonas</taxon>
    </lineage>
</organism>
<proteinExistence type="predicted"/>
<dbReference type="Proteomes" id="UP001366060">
    <property type="component" value="Unassembled WGS sequence"/>
</dbReference>
<dbReference type="RefSeq" id="WP_341629075.1">
    <property type="nucleotide sequence ID" value="NZ_JBAKBA010000051.1"/>
</dbReference>
<keyword evidence="5" id="KW-0732">Signal</keyword>
<dbReference type="PRINTS" id="PR01021">
    <property type="entry name" value="OMPADOMAIN"/>
</dbReference>